<dbReference type="EMBL" id="CAACVJ010000025">
    <property type="protein sequence ID" value="VEP11809.1"/>
    <property type="molecule type" value="Genomic_DNA"/>
</dbReference>
<protein>
    <submittedName>
        <fullName evidence="2">Uncharacterized protein</fullName>
    </submittedName>
</protein>
<feature type="region of interest" description="Disordered" evidence="1">
    <location>
        <begin position="1"/>
        <end position="38"/>
    </location>
</feature>
<dbReference type="AlphaFoldDB" id="A0A563VK43"/>
<sequence length="38" mass="4037">MYFGIAEGAGEAGERGGKDECEDTSLMYNPPSARQSVI</sequence>
<evidence type="ECO:0000313" key="3">
    <source>
        <dbReference type="Proteomes" id="UP000320055"/>
    </source>
</evidence>
<evidence type="ECO:0000256" key="1">
    <source>
        <dbReference type="SAM" id="MobiDB-lite"/>
    </source>
</evidence>
<reference evidence="2 3" key="1">
    <citation type="submission" date="2019-01" db="EMBL/GenBank/DDBJ databases">
        <authorList>
            <person name="Brito A."/>
        </authorList>
    </citation>
    <scope>NUCLEOTIDE SEQUENCE [LARGE SCALE GENOMIC DNA]</scope>
    <source>
        <strain evidence="2">1</strain>
    </source>
</reference>
<organism evidence="2 3">
    <name type="scientific">Hyella patelloides LEGE 07179</name>
    <dbReference type="NCBI Taxonomy" id="945734"/>
    <lineage>
        <taxon>Bacteria</taxon>
        <taxon>Bacillati</taxon>
        <taxon>Cyanobacteriota</taxon>
        <taxon>Cyanophyceae</taxon>
        <taxon>Pleurocapsales</taxon>
        <taxon>Hyellaceae</taxon>
        <taxon>Hyella</taxon>
    </lineage>
</organism>
<keyword evidence="3" id="KW-1185">Reference proteome</keyword>
<dbReference type="Proteomes" id="UP000320055">
    <property type="component" value="Unassembled WGS sequence"/>
</dbReference>
<evidence type="ECO:0000313" key="2">
    <source>
        <dbReference type="EMBL" id="VEP11809.1"/>
    </source>
</evidence>
<name>A0A563VK43_9CYAN</name>
<proteinExistence type="predicted"/>
<accession>A0A563VK43</accession>
<gene>
    <name evidence="2" type="ORF">H1P_1200022</name>
</gene>